<evidence type="ECO:0000256" key="5">
    <source>
        <dbReference type="SAM" id="MobiDB-lite"/>
    </source>
</evidence>
<sequence length="419" mass="46924">MCWAMQPSQQYSRINLASMKSLIVKKLGPERSKRYFYYLYRLLSQKLSKDEFDKLCGRTLGRENLSLHNQLIHSILKNACHSKVPPPIHDWKVPKSVPGKKSPSREDGYQQNGSLTPTLPIWSNGDALPMSPRKGRSGIRDRRLRDLPSPLGPNGKVDIASHKIIMENGDLTQYDYQRPFQLHQGYAEQPESEEEVLLQFPAKIPRIKRSADGAVNVHSKVQTVIVVENGKEVDQSYNFNSTRSPLCAPLGIPFCSASVGGARKTMPFASSSNFASSFNSGGLSDTETLRKHMEQIAGSQGLDGVSMNCANLLNIGLDTYLKRLIGSCIELLRARSGYVPTKHPAYKQQLHRKFINGFSSGHYLQMQSSVGLLEGMQEQTTRCSISLLDFKVAMELNPQQLGEDWPLLLEKICMHAFDK</sequence>
<dbReference type="PANTHER" id="PTHR21277">
    <property type="entry name" value="TRANSCRIPTIONAL ADAPTER 1"/>
    <property type="match status" value="1"/>
</dbReference>
<evidence type="ECO:0000313" key="7">
    <source>
        <dbReference type="Proteomes" id="UP000655225"/>
    </source>
</evidence>
<feature type="region of interest" description="Disordered" evidence="5">
    <location>
        <begin position="87"/>
        <end position="155"/>
    </location>
</feature>
<reference evidence="6 7" key="1">
    <citation type="submission" date="2020-04" db="EMBL/GenBank/DDBJ databases">
        <title>Plant Genome Project.</title>
        <authorList>
            <person name="Zhang R.-G."/>
        </authorList>
    </citation>
    <scope>NUCLEOTIDE SEQUENCE [LARGE SCALE GENOMIC DNA]</scope>
    <source>
        <strain evidence="6">YNK0</strain>
        <tissue evidence="6">Leaf</tissue>
    </source>
</reference>
<evidence type="ECO:0000256" key="1">
    <source>
        <dbReference type="ARBA" id="ARBA00004123"/>
    </source>
</evidence>
<keyword evidence="7" id="KW-1185">Reference proteome</keyword>
<dbReference type="Pfam" id="PF12767">
    <property type="entry name" value="SAGA-Tad1"/>
    <property type="match status" value="1"/>
</dbReference>
<comment type="subcellular location">
    <subcellularLocation>
        <location evidence="1">Nucleus</location>
    </subcellularLocation>
</comment>
<dbReference type="GO" id="GO:0003713">
    <property type="term" value="F:transcription coactivator activity"/>
    <property type="evidence" value="ECO:0007669"/>
    <property type="project" value="TreeGrafter"/>
</dbReference>
<dbReference type="OMA" id="MGMEDNV"/>
<evidence type="ECO:0000313" key="6">
    <source>
        <dbReference type="EMBL" id="KAF8407336.1"/>
    </source>
</evidence>
<dbReference type="InterPro" id="IPR024738">
    <property type="entry name" value="Hfi1/Tada1"/>
</dbReference>
<gene>
    <name evidence="6" type="ORF">HHK36_006463</name>
</gene>
<dbReference type="GO" id="GO:0000124">
    <property type="term" value="C:SAGA complex"/>
    <property type="evidence" value="ECO:0007669"/>
    <property type="project" value="TreeGrafter"/>
</dbReference>
<dbReference type="EMBL" id="JABCRI010000004">
    <property type="protein sequence ID" value="KAF8407336.1"/>
    <property type="molecule type" value="Genomic_DNA"/>
</dbReference>
<evidence type="ECO:0000256" key="3">
    <source>
        <dbReference type="ARBA" id="ARBA00023163"/>
    </source>
</evidence>
<dbReference type="PANTHER" id="PTHR21277:SF5">
    <property type="entry name" value="TRANSCRIPTIONAL ADAPTER 1"/>
    <property type="match status" value="1"/>
</dbReference>
<proteinExistence type="predicted"/>
<dbReference type="AlphaFoldDB" id="A0A834ZI31"/>
<keyword evidence="4" id="KW-0539">Nucleus</keyword>
<accession>A0A834ZI31</accession>
<evidence type="ECO:0000256" key="2">
    <source>
        <dbReference type="ARBA" id="ARBA00023015"/>
    </source>
</evidence>
<comment type="caution">
    <text evidence="6">The sequence shown here is derived from an EMBL/GenBank/DDBJ whole genome shotgun (WGS) entry which is preliminary data.</text>
</comment>
<protein>
    <recommendedName>
        <fullName evidence="8">Transcriptional adapter 1</fullName>
    </recommendedName>
</protein>
<dbReference type="GO" id="GO:0006357">
    <property type="term" value="P:regulation of transcription by RNA polymerase II"/>
    <property type="evidence" value="ECO:0007669"/>
    <property type="project" value="TreeGrafter"/>
</dbReference>
<dbReference type="Proteomes" id="UP000655225">
    <property type="component" value="Unassembled WGS sequence"/>
</dbReference>
<dbReference type="CDD" id="cd22933">
    <property type="entry name" value="HFD_HFI1"/>
    <property type="match status" value="1"/>
</dbReference>
<dbReference type="OrthoDB" id="10264870at2759"/>
<name>A0A834ZI31_TETSI</name>
<evidence type="ECO:0000256" key="4">
    <source>
        <dbReference type="ARBA" id="ARBA00023242"/>
    </source>
</evidence>
<evidence type="ECO:0008006" key="8">
    <source>
        <dbReference type="Google" id="ProtNLM"/>
    </source>
</evidence>
<organism evidence="6 7">
    <name type="scientific">Tetracentron sinense</name>
    <name type="common">Spur-leaf</name>
    <dbReference type="NCBI Taxonomy" id="13715"/>
    <lineage>
        <taxon>Eukaryota</taxon>
        <taxon>Viridiplantae</taxon>
        <taxon>Streptophyta</taxon>
        <taxon>Embryophyta</taxon>
        <taxon>Tracheophyta</taxon>
        <taxon>Spermatophyta</taxon>
        <taxon>Magnoliopsida</taxon>
        <taxon>Trochodendrales</taxon>
        <taxon>Trochodendraceae</taxon>
        <taxon>Tetracentron</taxon>
    </lineage>
</organism>
<keyword evidence="2" id="KW-0805">Transcription regulation</keyword>
<keyword evidence="3" id="KW-0804">Transcription</keyword>
<dbReference type="GO" id="GO:0005634">
    <property type="term" value="C:nucleus"/>
    <property type="evidence" value="ECO:0007669"/>
    <property type="project" value="UniProtKB-SubCell"/>
</dbReference>